<dbReference type="AlphaFoldDB" id="A0A9W8EBV8"/>
<feature type="compositionally biased region" description="Basic and acidic residues" evidence="5">
    <location>
        <begin position="173"/>
        <end position="194"/>
    </location>
</feature>
<evidence type="ECO:0000259" key="6">
    <source>
        <dbReference type="PROSITE" id="PS51360"/>
    </source>
</evidence>
<dbReference type="GO" id="GO:0003677">
    <property type="term" value="F:DNA binding"/>
    <property type="evidence" value="ECO:0007669"/>
    <property type="project" value="InterPro"/>
</dbReference>
<comment type="caution">
    <text evidence="7">The sequence shown here is derived from an EMBL/GenBank/DDBJ whole genome shotgun (WGS) entry which is preliminary data.</text>
</comment>
<dbReference type="PANTHER" id="PTHR13115">
    <property type="entry name" value="RNA POLYMERASE-ASSOCIATED PROTEIN RTF1 HOMOLOG"/>
    <property type="match status" value="1"/>
</dbReference>
<feature type="compositionally biased region" description="Low complexity" evidence="5">
    <location>
        <begin position="494"/>
        <end position="506"/>
    </location>
</feature>
<reference evidence="7" key="1">
    <citation type="submission" date="2022-07" db="EMBL/GenBank/DDBJ databases">
        <title>Phylogenomic reconstructions and comparative analyses of Kickxellomycotina fungi.</title>
        <authorList>
            <person name="Reynolds N.K."/>
            <person name="Stajich J.E."/>
            <person name="Barry K."/>
            <person name="Grigoriev I.V."/>
            <person name="Crous P."/>
            <person name="Smith M.E."/>
        </authorList>
    </citation>
    <scope>NUCLEOTIDE SEQUENCE</scope>
    <source>
        <strain evidence="7">RSA 567</strain>
    </source>
</reference>
<dbReference type="PANTHER" id="PTHR13115:SF8">
    <property type="entry name" value="RNA POLYMERASE-ASSOCIATED PROTEIN RTF1 HOMOLOG"/>
    <property type="match status" value="1"/>
</dbReference>
<evidence type="ECO:0000256" key="2">
    <source>
        <dbReference type="ARBA" id="ARBA00023015"/>
    </source>
</evidence>
<protein>
    <submittedName>
        <fullName evidence="7">RNA polymerase-associated protein rtf1</fullName>
    </submittedName>
</protein>
<keyword evidence="3" id="KW-0804">Transcription</keyword>
<dbReference type="InterPro" id="IPR036128">
    <property type="entry name" value="Plus3-like_sf"/>
</dbReference>
<dbReference type="OrthoDB" id="166375at2759"/>
<gene>
    <name evidence="7" type="primary">RTF1</name>
    <name evidence="7" type="ORF">H4R34_004241</name>
</gene>
<evidence type="ECO:0000256" key="1">
    <source>
        <dbReference type="ARBA" id="ARBA00004123"/>
    </source>
</evidence>
<feature type="region of interest" description="Disordered" evidence="5">
    <location>
        <begin position="465"/>
        <end position="521"/>
    </location>
</feature>
<comment type="subcellular location">
    <subcellularLocation>
        <location evidence="1">Nucleus</location>
    </subcellularLocation>
</comment>
<feature type="compositionally biased region" description="Acidic residues" evidence="5">
    <location>
        <begin position="85"/>
        <end position="96"/>
    </location>
</feature>
<feature type="region of interest" description="Disordered" evidence="5">
    <location>
        <begin position="1"/>
        <end position="105"/>
    </location>
</feature>
<evidence type="ECO:0000256" key="5">
    <source>
        <dbReference type="SAM" id="MobiDB-lite"/>
    </source>
</evidence>
<keyword evidence="8" id="KW-1185">Reference proteome</keyword>
<evidence type="ECO:0000256" key="4">
    <source>
        <dbReference type="ARBA" id="ARBA00023242"/>
    </source>
</evidence>
<dbReference type="GO" id="GO:0016593">
    <property type="term" value="C:Cdc73/Paf1 complex"/>
    <property type="evidence" value="ECO:0007669"/>
    <property type="project" value="TreeGrafter"/>
</dbReference>
<dbReference type="Gene3D" id="3.90.70.200">
    <property type="entry name" value="Plus-3 domain"/>
    <property type="match status" value="1"/>
</dbReference>
<keyword evidence="4" id="KW-0539">Nucleus</keyword>
<keyword evidence="2" id="KW-0805">Transcription regulation</keyword>
<feature type="compositionally biased region" description="Gly residues" evidence="5">
    <location>
        <begin position="483"/>
        <end position="493"/>
    </location>
</feature>
<feature type="region of interest" description="Disordered" evidence="5">
    <location>
        <begin position="146"/>
        <end position="205"/>
    </location>
</feature>
<organism evidence="7 8">
    <name type="scientific">Dimargaris verticillata</name>
    <dbReference type="NCBI Taxonomy" id="2761393"/>
    <lineage>
        <taxon>Eukaryota</taxon>
        <taxon>Fungi</taxon>
        <taxon>Fungi incertae sedis</taxon>
        <taxon>Zoopagomycota</taxon>
        <taxon>Kickxellomycotina</taxon>
        <taxon>Dimargaritomycetes</taxon>
        <taxon>Dimargaritales</taxon>
        <taxon>Dimargaritaceae</taxon>
        <taxon>Dimargaris</taxon>
    </lineage>
</organism>
<feature type="compositionally biased region" description="Polar residues" evidence="5">
    <location>
        <begin position="465"/>
        <end position="479"/>
    </location>
</feature>
<evidence type="ECO:0000313" key="7">
    <source>
        <dbReference type="EMBL" id="KAJ1975707.1"/>
    </source>
</evidence>
<dbReference type="Pfam" id="PF03126">
    <property type="entry name" value="Plus-3"/>
    <property type="match status" value="1"/>
</dbReference>
<evidence type="ECO:0000256" key="3">
    <source>
        <dbReference type="ARBA" id="ARBA00023163"/>
    </source>
</evidence>
<feature type="domain" description="Plus3" evidence="6">
    <location>
        <begin position="249"/>
        <end position="381"/>
    </location>
</feature>
<dbReference type="SUPFAM" id="SSF159042">
    <property type="entry name" value="Plus3-like"/>
    <property type="match status" value="1"/>
</dbReference>
<proteinExistence type="predicted"/>
<accession>A0A9W8EBV8</accession>
<name>A0A9W8EBV8_9FUNG</name>
<feature type="compositionally biased region" description="Acidic residues" evidence="5">
    <location>
        <begin position="39"/>
        <end position="51"/>
    </location>
</feature>
<evidence type="ECO:0000313" key="8">
    <source>
        <dbReference type="Proteomes" id="UP001151582"/>
    </source>
</evidence>
<dbReference type="PROSITE" id="PS51360">
    <property type="entry name" value="PLUS3"/>
    <property type="match status" value="1"/>
</dbReference>
<dbReference type="SMART" id="SM00719">
    <property type="entry name" value="Plus3"/>
    <property type="match status" value="1"/>
</dbReference>
<dbReference type="GO" id="GO:1990269">
    <property type="term" value="F:RNA polymerase II C-terminal domain phosphoserine binding"/>
    <property type="evidence" value="ECO:0007669"/>
    <property type="project" value="TreeGrafter"/>
</dbReference>
<dbReference type="InterPro" id="IPR004343">
    <property type="entry name" value="Plus-3_dom"/>
</dbReference>
<dbReference type="Proteomes" id="UP001151582">
    <property type="component" value="Unassembled WGS sequence"/>
</dbReference>
<sequence>MDDELNDEILALYDGDSPREPSGASGQGRRTSRSHGESDLDVMDVVSDEDEFRGAAKRSERRRSNRHGSGDAMEVDERANFSSDDNLDEDQVDEYGPDLMGNEKDRQWLLSLPEIERESILSERSERRHYLLERLEIKRKLKEGQQHLQATEADKRRSARATKGASATTKSRGLSELKRRRERQLDARRSRRESQPGSDLSADEDGLMSLADQEARYTSASDFSDHEKPDRELRRRKAFGKRTEDTSPPATLVQLNKIRVTRNQLEKWIHSPFFAQTVAGCYVRVGLGYNNDRTQVYRIAEVVDVVEVPRTYLVNNSLTDKRLVLRHGRAKREFRMDIISNKPFTEREHERLVHALRTDRMPLVSTRHIEQKEQDLKAAHSYVLTNKEVEEIIERRKKFSNQPSNYVNQKAELLRQLDTAKQVDDLAEITRLETEIERISKLLSGTSYTNEKLVALAEINRRNRLLNQSEGRRSSGTPNSGSKAGGVSSGGSNGAALLTPLKPAPASVMTPSGVGRPPPTVTDEARLQAQAKQIQAVVDTLSPDALQALKTSQSMSRFDQHFASVDLGIPIDASKLLSGKP</sequence>
<dbReference type="EMBL" id="JANBQB010000500">
    <property type="protein sequence ID" value="KAJ1975707.1"/>
    <property type="molecule type" value="Genomic_DNA"/>
</dbReference>